<dbReference type="Proteomes" id="UP000422744">
    <property type="component" value="Chromosome"/>
</dbReference>
<sequence>MNISTIDNTLQNYITKYIEQTFATHVLGNRYDKLYRKLLSGIEEIIKLAVNEAKHYDENLEDLYNDSRFNKKFIQAVAKHQVSEFLNTYPKRKEIVAEFYNEHHINESDLKTLEKGKDLVNKINNINLLQQNEKNEEFNIRKTLAQSIKMPSIEKHKLEHSK</sequence>
<dbReference type="EMBL" id="CP037426">
    <property type="protein sequence ID" value="QGT16740.1"/>
    <property type="molecule type" value="Genomic_DNA"/>
</dbReference>
<accession>A0A6I6CIR8</accession>
<protein>
    <submittedName>
        <fullName evidence="1">Uncharacterized protein</fullName>
    </submittedName>
</protein>
<name>A0A6I6CIR8_WOLPI</name>
<dbReference type="GeneID" id="70036509"/>
<dbReference type="RefSeq" id="WP_006280043.1">
    <property type="nucleotide sequence ID" value="NZ_CP037426.1"/>
</dbReference>
<evidence type="ECO:0000313" key="2">
    <source>
        <dbReference type="Proteomes" id="UP000422744"/>
    </source>
</evidence>
<evidence type="ECO:0000313" key="1">
    <source>
        <dbReference type="EMBL" id="QGT16740.1"/>
    </source>
</evidence>
<dbReference type="AlphaFoldDB" id="A0A6I6CIR8"/>
<gene>
    <name evidence="1" type="ORF">E0495_06200</name>
</gene>
<reference evidence="1 2" key="1">
    <citation type="submission" date="2019-03" db="EMBL/GenBank/DDBJ databases">
        <title>Wolbachia endosymbiont of Haematobia irritans wIrr.</title>
        <authorList>
            <person name="Parry R.H."/>
            <person name="Asgari S."/>
        </authorList>
    </citation>
    <scope>NUCLEOTIDE SEQUENCE [LARGE SCALE GENOMIC DNA]</scope>
    <source>
        <strain evidence="2">wIrr</strain>
    </source>
</reference>
<organism evidence="1 2">
    <name type="scientific">Wolbachia pipientis</name>
    <dbReference type="NCBI Taxonomy" id="955"/>
    <lineage>
        <taxon>Bacteria</taxon>
        <taxon>Pseudomonadati</taxon>
        <taxon>Pseudomonadota</taxon>
        <taxon>Alphaproteobacteria</taxon>
        <taxon>Rickettsiales</taxon>
        <taxon>Anaplasmataceae</taxon>
        <taxon>Wolbachieae</taxon>
        <taxon>Wolbachia</taxon>
    </lineage>
</organism>
<proteinExistence type="predicted"/>